<dbReference type="PANTHER" id="PTHR33186:SF13">
    <property type="entry name" value="OS10G0138300 PROTEIN"/>
    <property type="match status" value="1"/>
</dbReference>
<name>A0A0E0IPB3_ORYNI</name>
<dbReference type="AlphaFoldDB" id="A0A0E0IPB3"/>
<sequence>MASSPSTSRHTSCTRSWCPLMPSTTFTSNLSIVDPKNGSVGLTAVSGYTLQLWTLRNYTHGASTWDLRKIVMLDLTPVDLPDFLIFPMEDGRLGYAGMMGPIIKVFSIKDIYEDDSNSDDEMEVVLMLARKFGPKEKKDSNIIPSLPPAIKSDNDEYNYVMIRLRVIGFIDDPNSILVRTELGVFMFDIELNEYEQLSQRINFAAVYPYVSFYTTSSTNTICFSHGQ</sequence>
<protein>
    <submittedName>
        <fullName evidence="1">Uncharacterized protein</fullName>
    </submittedName>
</protein>
<dbReference type="EnsemblPlants" id="ONIVA10G01730.1">
    <property type="protein sequence ID" value="ONIVA10G01730.1"/>
    <property type="gene ID" value="ONIVA10G01730"/>
</dbReference>
<accession>A0A0E0IPB3</accession>
<organism evidence="1">
    <name type="scientific">Oryza nivara</name>
    <name type="common">Indian wild rice</name>
    <name type="synonym">Oryza sativa f. spontanea</name>
    <dbReference type="NCBI Taxonomy" id="4536"/>
    <lineage>
        <taxon>Eukaryota</taxon>
        <taxon>Viridiplantae</taxon>
        <taxon>Streptophyta</taxon>
        <taxon>Embryophyta</taxon>
        <taxon>Tracheophyta</taxon>
        <taxon>Spermatophyta</taxon>
        <taxon>Magnoliopsida</taxon>
        <taxon>Liliopsida</taxon>
        <taxon>Poales</taxon>
        <taxon>Poaceae</taxon>
        <taxon>BOP clade</taxon>
        <taxon>Oryzoideae</taxon>
        <taxon>Oryzeae</taxon>
        <taxon>Oryzinae</taxon>
        <taxon>Oryza</taxon>
    </lineage>
</organism>
<reference evidence="1" key="2">
    <citation type="submission" date="2018-04" db="EMBL/GenBank/DDBJ databases">
        <title>OnivRS2 (Oryza nivara Reference Sequence Version 2).</title>
        <authorList>
            <person name="Zhang J."/>
            <person name="Kudrna D."/>
            <person name="Lee S."/>
            <person name="Talag J."/>
            <person name="Rajasekar S."/>
            <person name="Welchert J."/>
            <person name="Hsing Y.-I."/>
            <person name="Wing R.A."/>
        </authorList>
    </citation>
    <scope>NUCLEOTIDE SEQUENCE [LARGE SCALE GENOMIC DNA]</scope>
</reference>
<keyword evidence="2" id="KW-1185">Reference proteome</keyword>
<dbReference type="Proteomes" id="UP000006591">
    <property type="component" value="Chromosome 10"/>
</dbReference>
<reference evidence="1" key="1">
    <citation type="submission" date="2015-04" db="UniProtKB">
        <authorList>
            <consortium name="EnsemblPlants"/>
        </authorList>
    </citation>
    <scope>IDENTIFICATION</scope>
    <source>
        <strain evidence="1">SL10</strain>
    </source>
</reference>
<dbReference type="Gramene" id="ONIVA10G01730.1">
    <property type="protein sequence ID" value="ONIVA10G01730.1"/>
    <property type="gene ID" value="ONIVA10G01730"/>
</dbReference>
<evidence type="ECO:0000313" key="2">
    <source>
        <dbReference type="Proteomes" id="UP000006591"/>
    </source>
</evidence>
<proteinExistence type="predicted"/>
<evidence type="ECO:0000313" key="1">
    <source>
        <dbReference type="EnsemblPlants" id="ONIVA10G01730.1"/>
    </source>
</evidence>
<dbReference type="HOGENOM" id="CLU_1221368_0_0_1"/>
<dbReference type="PANTHER" id="PTHR33186">
    <property type="entry name" value="OS10G0136150 PROTEIN-RELATED"/>
    <property type="match status" value="1"/>
</dbReference>